<dbReference type="InterPro" id="IPR002202">
    <property type="entry name" value="HMG_CoA_Rdtase"/>
</dbReference>
<dbReference type="AlphaFoldDB" id="A0A1D7ZXC6"/>
<dbReference type="PROSITE" id="PS50065">
    <property type="entry name" value="HMG_COA_REDUCTASE_4"/>
    <property type="match status" value="1"/>
</dbReference>
<evidence type="ECO:0000256" key="3">
    <source>
        <dbReference type="RuleBase" id="RU361219"/>
    </source>
</evidence>
<dbReference type="PANTHER" id="PTHR10572">
    <property type="entry name" value="3-HYDROXY-3-METHYLGLUTARYL-COENZYME A REDUCTASE"/>
    <property type="match status" value="1"/>
</dbReference>
<dbReference type="EC" id="1.1.1.88" evidence="3"/>
<evidence type="ECO:0000256" key="1">
    <source>
        <dbReference type="ARBA" id="ARBA00007661"/>
    </source>
</evidence>
<evidence type="ECO:0000313" key="4">
    <source>
        <dbReference type="EMBL" id="AOR74518.1"/>
    </source>
</evidence>
<evidence type="ECO:0000313" key="5">
    <source>
        <dbReference type="Proteomes" id="UP000094714"/>
    </source>
</evidence>
<protein>
    <recommendedName>
        <fullName evidence="3">3-hydroxy-3-methylglutaryl coenzyme A reductase</fullName>
        <shortName evidence="3">HMG-CoA reductase</shortName>
        <ecNumber evidence="3">1.1.1.88</ecNumber>
    </recommendedName>
</protein>
<proteinExistence type="inferred from homology"/>
<dbReference type="InterPro" id="IPR023074">
    <property type="entry name" value="HMG_CoA_Rdtase_cat_sf"/>
</dbReference>
<dbReference type="Gene3D" id="3.90.770.10">
    <property type="entry name" value="3-hydroxy-3-methylglutaryl-coenzyme A Reductase, Chain A, domain 2"/>
    <property type="match status" value="1"/>
</dbReference>
<dbReference type="PANTHER" id="PTHR10572:SF24">
    <property type="entry name" value="3-HYDROXY-3-METHYLGLUTARYL-COENZYME A REDUCTASE"/>
    <property type="match status" value="1"/>
</dbReference>
<name>A0A1D7ZXC6_LIMFE</name>
<dbReference type="Gene3D" id="1.10.8.660">
    <property type="match status" value="1"/>
</dbReference>
<dbReference type="RefSeq" id="WP_069775981.1">
    <property type="nucleotide sequence ID" value="NZ_CP017151.1"/>
</dbReference>
<reference evidence="4 5" key="1">
    <citation type="submission" date="2016-09" db="EMBL/GenBank/DDBJ databases">
        <title>Genome Sequence of the Lactobacillus fermentum strain NCC2970 (CNCM I-5068).</title>
        <authorList>
            <person name="Barretto C."/>
            <person name="Ngom-Bru C."/>
            <person name="Genevaz A."/>
            <person name="Fournier C."/>
            <person name="Moine D."/>
            <person name="Kassam M."/>
            <person name="Iltis A."/>
            <person name="Sagory-Zalkind P."/>
            <person name="Faucherand G."/>
            <person name="Descombes P."/>
            <person name="Duboux S."/>
        </authorList>
    </citation>
    <scope>NUCLEOTIDE SEQUENCE [LARGE SCALE GENOMIC DNA]</scope>
    <source>
        <strain evidence="4 5">NCC2970</strain>
    </source>
</reference>
<dbReference type="GO" id="GO:0015936">
    <property type="term" value="P:coenzyme A metabolic process"/>
    <property type="evidence" value="ECO:0007669"/>
    <property type="project" value="InterPro"/>
</dbReference>
<keyword evidence="2 3" id="KW-0560">Oxidoreductase</keyword>
<dbReference type="InterPro" id="IPR009023">
    <property type="entry name" value="HMG_CoA_Rdtase_NAD(P)-bd_sf"/>
</dbReference>
<dbReference type="GO" id="GO:0140643">
    <property type="term" value="F:hydroxymethylglutaryl-CoA reductase (NADH) activity"/>
    <property type="evidence" value="ECO:0007669"/>
    <property type="project" value="UniProtKB-EC"/>
</dbReference>
<dbReference type="GO" id="GO:0004420">
    <property type="term" value="F:hydroxymethylglutaryl-CoA reductase (NADPH) activity"/>
    <property type="evidence" value="ECO:0007669"/>
    <property type="project" value="InterPro"/>
</dbReference>
<sequence>MAKDWTHGFYKRSAQERRSLVKQASALSDQQAQTLANQATQLGDQLVENYLTDYHLPEGLLVGLVVNGQDYILPMVTEEPSVIAAASNGSQRVAKSGGFVATAGPRALVGQVVLCDVVDFGATKDWLLDHQEPILAVANDAHPSMQKRGAGAKGIRVRIEPPFVSLDLLVDVSEAMGANSVNTMAEAVGAWLKEQGYQVLTAILSNLATDSLQTVTCQIDPAHLATSEMDGVTVAKRIALMSDLAQVDVYRATTHNKGIMNGIDALVLASGNDWRAIEAGAHAYAAKDGHYRGLATWQFKDGRLVGELTLPMPIGVVGGSIKLTPQSQVNYQISQIKSAKELAGVIVAGGLAQNLAALRALATAGIQAGHMKLQYRSLALSVGATTAEAPVLAKQLAAAGHADRQVASELLAQLRKEAHDGRRED</sequence>
<keyword evidence="3" id="KW-0520">NAD</keyword>
<dbReference type="Proteomes" id="UP000094714">
    <property type="component" value="Chromosome"/>
</dbReference>
<dbReference type="InterPro" id="IPR004553">
    <property type="entry name" value="HMG_CoA_Rdtase_bac-typ"/>
</dbReference>
<dbReference type="UniPathway" id="UPA00257">
    <property type="reaction ID" value="UER00367"/>
</dbReference>
<dbReference type="EMBL" id="CP017151">
    <property type="protein sequence ID" value="AOR74518.1"/>
    <property type="molecule type" value="Genomic_DNA"/>
</dbReference>
<dbReference type="SUPFAM" id="SSF56542">
    <property type="entry name" value="Substrate-binding domain of HMG-CoA reductase"/>
    <property type="match status" value="1"/>
</dbReference>
<dbReference type="CDD" id="cd00644">
    <property type="entry name" value="HMG-CoA_reductase_classII"/>
    <property type="match status" value="1"/>
</dbReference>
<dbReference type="PATRIC" id="fig|1613.112.peg.1118"/>
<organism evidence="4 5">
    <name type="scientific">Limosilactobacillus fermentum</name>
    <name type="common">Lactobacillus fermentum</name>
    <dbReference type="NCBI Taxonomy" id="1613"/>
    <lineage>
        <taxon>Bacteria</taxon>
        <taxon>Bacillati</taxon>
        <taxon>Bacillota</taxon>
        <taxon>Bacilli</taxon>
        <taxon>Lactobacillales</taxon>
        <taxon>Lactobacillaceae</taxon>
        <taxon>Limosilactobacillus</taxon>
    </lineage>
</organism>
<dbReference type="SUPFAM" id="SSF55035">
    <property type="entry name" value="NAD-binding domain of HMG-CoA reductase"/>
    <property type="match status" value="1"/>
</dbReference>
<comment type="catalytic activity">
    <reaction evidence="3">
        <text>(R)-mevalonate + 2 NAD(+) + CoA = (3S)-3-hydroxy-3-methylglutaryl-CoA + 2 NADH + 2 H(+)</text>
        <dbReference type="Rhea" id="RHEA:14833"/>
        <dbReference type="ChEBI" id="CHEBI:15378"/>
        <dbReference type="ChEBI" id="CHEBI:36464"/>
        <dbReference type="ChEBI" id="CHEBI:43074"/>
        <dbReference type="ChEBI" id="CHEBI:57287"/>
        <dbReference type="ChEBI" id="CHEBI:57540"/>
        <dbReference type="ChEBI" id="CHEBI:57945"/>
        <dbReference type="EC" id="1.1.1.88"/>
    </reaction>
</comment>
<dbReference type="InterPro" id="IPR009029">
    <property type="entry name" value="HMG_CoA_Rdtase_sub-bd_dom_sf"/>
</dbReference>
<comment type="pathway">
    <text evidence="3">Metabolic intermediate metabolism; (R)-mevalonate degradation; (S)-3-hydroxy-3-methylglutaryl-CoA from (R)-mevalonate: step 1/1.</text>
</comment>
<dbReference type="Pfam" id="PF00368">
    <property type="entry name" value="HMG-CoA_red"/>
    <property type="match status" value="1"/>
</dbReference>
<gene>
    <name evidence="4" type="ORF">LACFE_CDS1062</name>
</gene>
<accession>A0A1D7ZXC6</accession>
<comment type="similarity">
    <text evidence="1 3">Belongs to the HMG-CoA reductase family.</text>
</comment>
<evidence type="ECO:0000256" key="2">
    <source>
        <dbReference type="ARBA" id="ARBA00023002"/>
    </source>
</evidence>
<dbReference type="NCBIfam" id="TIGR00532">
    <property type="entry name" value="HMG_CoA_R_NAD"/>
    <property type="match status" value="1"/>
</dbReference>